<dbReference type="OrthoDB" id="43654at2759"/>
<evidence type="ECO:0008006" key="3">
    <source>
        <dbReference type="Google" id="ProtNLM"/>
    </source>
</evidence>
<dbReference type="Proteomes" id="UP000054560">
    <property type="component" value="Unassembled WGS sequence"/>
</dbReference>
<dbReference type="InterPro" id="IPR035940">
    <property type="entry name" value="CAP_sf"/>
</dbReference>
<sequence>MTDLYRQFIVDEHNRVRATVQARKLYELEYDYTLECTAQTFIERSSGKFTAHNNQTQTDYANCATNGAAAPRFIGENFFSGAPKHGGSIKGAVNAWCDFEWSGCTEREALAANNNDTLALLPGQTIRAECAGAVQGHFTQCLIE</sequence>
<dbReference type="Gene3D" id="3.40.33.10">
    <property type="entry name" value="CAP"/>
    <property type="match status" value="1"/>
</dbReference>
<dbReference type="GeneID" id="25913245"/>
<accession>A0A0L0FD75</accession>
<dbReference type="EMBL" id="KQ244141">
    <property type="protein sequence ID" value="KNC74719.1"/>
    <property type="molecule type" value="Genomic_DNA"/>
</dbReference>
<dbReference type="AlphaFoldDB" id="A0A0L0FD75"/>
<protein>
    <recommendedName>
        <fullName evidence="3">SCP domain-containing protein</fullName>
    </recommendedName>
</protein>
<dbReference type="SUPFAM" id="SSF55797">
    <property type="entry name" value="PR-1-like"/>
    <property type="match status" value="1"/>
</dbReference>
<name>A0A0L0FD75_9EUKA</name>
<organism evidence="1 2">
    <name type="scientific">Sphaeroforma arctica JP610</name>
    <dbReference type="NCBI Taxonomy" id="667725"/>
    <lineage>
        <taxon>Eukaryota</taxon>
        <taxon>Ichthyosporea</taxon>
        <taxon>Ichthyophonida</taxon>
        <taxon>Sphaeroforma</taxon>
    </lineage>
</organism>
<reference evidence="1 2" key="1">
    <citation type="submission" date="2011-02" db="EMBL/GenBank/DDBJ databases">
        <title>The Genome Sequence of Sphaeroforma arctica JP610.</title>
        <authorList>
            <consortium name="The Broad Institute Genome Sequencing Platform"/>
            <person name="Russ C."/>
            <person name="Cuomo C."/>
            <person name="Young S.K."/>
            <person name="Zeng Q."/>
            <person name="Gargeya S."/>
            <person name="Alvarado L."/>
            <person name="Berlin A."/>
            <person name="Chapman S.B."/>
            <person name="Chen Z."/>
            <person name="Freedman E."/>
            <person name="Gellesch M."/>
            <person name="Goldberg J."/>
            <person name="Griggs A."/>
            <person name="Gujja S."/>
            <person name="Heilman E."/>
            <person name="Heiman D."/>
            <person name="Howarth C."/>
            <person name="Mehta T."/>
            <person name="Neiman D."/>
            <person name="Pearson M."/>
            <person name="Roberts A."/>
            <person name="Saif S."/>
            <person name="Shea T."/>
            <person name="Shenoy N."/>
            <person name="Sisk P."/>
            <person name="Stolte C."/>
            <person name="Sykes S."/>
            <person name="White J."/>
            <person name="Yandava C."/>
            <person name="Burger G."/>
            <person name="Gray M.W."/>
            <person name="Holland P.W.H."/>
            <person name="King N."/>
            <person name="Lang F.B.F."/>
            <person name="Roger A.J."/>
            <person name="Ruiz-Trillo I."/>
            <person name="Haas B."/>
            <person name="Nusbaum C."/>
            <person name="Birren B."/>
        </authorList>
    </citation>
    <scope>NUCLEOTIDE SEQUENCE [LARGE SCALE GENOMIC DNA]</scope>
    <source>
        <strain evidence="1 2">JP610</strain>
    </source>
</reference>
<evidence type="ECO:0000313" key="2">
    <source>
        <dbReference type="Proteomes" id="UP000054560"/>
    </source>
</evidence>
<gene>
    <name evidence="1" type="ORF">SARC_12741</name>
</gene>
<keyword evidence="2" id="KW-1185">Reference proteome</keyword>
<dbReference type="RefSeq" id="XP_014148621.1">
    <property type="nucleotide sequence ID" value="XM_014293146.1"/>
</dbReference>
<proteinExistence type="predicted"/>
<evidence type="ECO:0000313" key="1">
    <source>
        <dbReference type="EMBL" id="KNC74719.1"/>
    </source>
</evidence>
<feature type="non-terminal residue" evidence="1">
    <location>
        <position position="144"/>
    </location>
</feature>